<reference evidence="3 4" key="1">
    <citation type="submission" date="2016-04" db="EMBL/GenBank/DDBJ databases">
        <title>A degradative enzymes factory behind the ericoid mycorrhizal symbiosis.</title>
        <authorList>
            <consortium name="DOE Joint Genome Institute"/>
            <person name="Martino E."/>
            <person name="Morin E."/>
            <person name="Grelet G."/>
            <person name="Kuo A."/>
            <person name="Kohler A."/>
            <person name="Daghino S."/>
            <person name="Barry K."/>
            <person name="Choi C."/>
            <person name="Cichocki N."/>
            <person name="Clum A."/>
            <person name="Copeland A."/>
            <person name="Hainaut M."/>
            <person name="Haridas S."/>
            <person name="Labutti K."/>
            <person name="Lindquist E."/>
            <person name="Lipzen A."/>
            <person name="Khouja H.-R."/>
            <person name="Murat C."/>
            <person name="Ohm R."/>
            <person name="Olson A."/>
            <person name="Spatafora J."/>
            <person name="Veneault-Fourrey C."/>
            <person name="Henrissat B."/>
            <person name="Grigoriev I."/>
            <person name="Martin F."/>
            <person name="Perotto S."/>
        </authorList>
    </citation>
    <scope>NUCLEOTIDE SEQUENCE [LARGE SCALE GENOMIC DNA]</scope>
    <source>
        <strain evidence="3 4">F</strain>
    </source>
</reference>
<feature type="compositionally biased region" description="Polar residues" evidence="1">
    <location>
        <begin position="94"/>
        <end position="145"/>
    </location>
</feature>
<accession>A0A2J6R815</accession>
<dbReference type="PANTHER" id="PTHR35910">
    <property type="entry name" value="2EXR DOMAIN-CONTAINING PROTEIN"/>
    <property type="match status" value="1"/>
</dbReference>
<sequence length="548" mass="61392">MAPREKGAARPKANPTPITAGGRRPTRVHRPIERFIPGLPPSPSSSRSRKTPPGRPVPYSGPPLVIRLRVSTPANPGSFTNQVQPSNFAAPFNDSPTSDLQLSTNANNPTPDLQSPVNAANPTTDLQLSSKTANPTTSIGSSSKAPNGPLTNFGLFPKLPAELRHMVWKRYLPGPRIIEIQFDPDHRKHGYKFATTNPLPFLLRVCHEAREFFLLRYKRYAFNHPRCTNGCYFNFEQDILSFQVLSAHKQRSRWLTHPDVTADVKNVKNLAFTHVELWKDLNGEEKPMRPLPLPTFLNFDRVQKVLVVFIVRHTAPCSFCLAGRIPPKDQEFLDDLKERVSNFKDDLEGGKMYCFMFGKEWKPPQWEWLTQCCQNMQWRRTYLKSLEPAQAEDITDKPARRVMEGVAQVNEVTNDPAGGQMDEDDDESPGEPVARAARIEDVANKPAGDLMEGLVQMNEIADEAAGEQIELDAEELPGEHMVVATQLEEVRHKSPEDTMDDDTVGGSESSEADTLRLMDMEGETLESISWSEAASITGFELEDLRDGD</sequence>
<feature type="compositionally biased region" description="Polar residues" evidence="1">
    <location>
        <begin position="72"/>
        <end position="87"/>
    </location>
</feature>
<evidence type="ECO:0000256" key="1">
    <source>
        <dbReference type="SAM" id="MobiDB-lite"/>
    </source>
</evidence>
<name>A0A2J6R815_HYAVF</name>
<proteinExistence type="predicted"/>
<feature type="region of interest" description="Disordered" evidence="1">
    <location>
        <begin position="1"/>
        <end position="145"/>
    </location>
</feature>
<feature type="domain" description="2EXR" evidence="2">
    <location>
        <begin position="153"/>
        <end position="240"/>
    </location>
</feature>
<dbReference type="Pfam" id="PF20150">
    <property type="entry name" value="2EXR"/>
    <property type="match status" value="1"/>
</dbReference>
<dbReference type="AlphaFoldDB" id="A0A2J6R815"/>
<dbReference type="Proteomes" id="UP000235786">
    <property type="component" value="Unassembled WGS sequence"/>
</dbReference>
<protein>
    <recommendedName>
        <fullName evidence="2">2EXR domain-containing protein</fullName>
    </recommendedName>
</protein>
<dbReference type="InterPro" id="IPR045518">
    <property type="entry name" value="2EXR"/>
</dbReference>
<gene>
    <name evidence="3" type="ORF">L207DRAFT_570325</name>
</gene>
<keyword evidence="4" id="KW-1185">Reference proteome</keyword>
<dbReference type="EMBL" id="KZ613953">
    <property type="protein sequence ID" value="PMD34655.1"/>
    <property type="molecule type" value="Genomic_DNA"/>
</dbReference>
<evidence type="ECO:0000313" key="3">
    <source>
        <dbReference type="EMBL" id="PMD34655.1"/>
    </source>
</evidence>
<dbReference type="PANTHER" id="PTHR35910:SF6">
    <property type="entry name" value="2EXR DOMAIN-CONTAINING PROTEIN"/>
    <property type="match status" value="1"/>
</dbReference>
<evidence type="ECO:0000313" key="4">
    <source>
        <dbReference type="Proteomes" id="UP000235786"/>
    </source>
</evidence>
<evidence type="ECO:0000259" key="2">
    <source>
        <dbReference type="Pfam" id="PF20150"/>
    </source>
</evidence>
<organism evidence="3 4">
    <name type="scientific">Hyaloscypha variabilis (strain UAMH 11265 / GT02V1 / F)</name>
    <name type="common">Meliniomyces variabilis</name>
    <dbReference type="NCBI Taxonomy" id="1149755"/>
    <lineage>
        <taxon>Eukaryota</taxon>
        <taxon>Fungi</taxon>
        <taxon>Dikarya</taxon>
        <taxon>Ascomycota</taxon>
        <taxon>Pezizomycotina</taxon>
        <taxon>Leotiomycetes</taxon>
        <taxon>Helotiales</taxon>
        <taxon>Hyaloscyphaceae</taxon>
        <taxon>Hyaloscypha</taxon>
        <taxon>Hyaloscypha variabilis</taxon>
    </lineage>
</organism>
<dbReference type="OrthoDB" id="3473305at2759"/>
<feature type="region of interest" description="Disordered" evidence="1">
    <location>
        <begin position="490"/>
        <end position="515"/>
    </location>
</feature>